<feature type="region of interest" description="Disordered" evidence="1">
    <location>
        <begin position="403"/>
        <end position="461"/>
    </location>
</feature>
<dbReference type="OrthoDB" id="2756615at2759"/>
<keyword evidence="2" id="KW-0472">Membrane</keyword>
<feature type="region of interest" description="Disordered" evidence="1">
    <location>
        <begin position="479"/>
        <end position="502"/>
    </location>
</feature>
<dbReference type="PANTHER" id="PTHR16861">
    <property type="entry name" value="GLYCOPROTEIN 38"/>
    <property type="match status" value="1"/>
</dbReference>
<organism evidence="3 4">
    <name type="scientific">Mycena indigotica</name>
    <dbReference type="NCBI Taxonomy" id="2126181"/>
    <lineage>
        <taxon>Eukaryota</taxon>
        <taxon>Fungi</taxon>
        <taxon>Dikarya</taxon>
        <taxon>Basidiomycota</taxon>
        <taxon>Agaricomycotina</taxon>
        <taxon>Agaricomycetes</taxon>
        <taxon>Agaricomycetidae</taxon>
        <taxon>Agaricales</taxon>
        <taxon>Marasmiineae</taxon>
        <taxon>Mycenaceae</taxon>
        <taxon>Mycena</taxon>
    </lineage>
</organism>
<evidence type="ECO:0000313" key="4">
    <source>
        <dbReference type="Proteomes" id="UP000636479"/>
    </source>
</evidence>
<keyword evidence="2" id="KW-1133">Transmembrane helix</keyword>
<dbReference type="Gene3D" id="2.60.120.260">
    <property type="entry name" value="Galactose-binding domain-like"/>
    <property type="match status" value="1"/>
</dbReference>
<sequence>MVASTALEPMSIIIDDADFPTQSKGFPGGLRTPIDSPSYPSRFNDTLTVFDLSGLTLAGPWTLQADGISMALYGMTPPNLPYFNGKNFNQTILVGDSTRSGSNTSDAKTFTSYPYPAPASLGLIVSTGNATVAGPISLGLMNFLGLTVDYMVVQVGEFTNIEGKTAFVDDTSGEIRWSGSWAIKRDYQLRGDCFLPPFPFTDPSKPSSPNFPVTFYPHGNSTHTSATVGDSFQFLFSGTSIAVYGISPGSIATDDWELNMTFNIDGTTHTTSYTASMQNGFVAPQFLYFSTTVSPGNHTLTATVVNVAGSAAPSAQIDYITYTPDFGTPHERPILAFPPSPSSSSSLSPTSASSPSSSATPTHRKKASAGVIGGSVVGAVVGLVLVAIVVWLLWSKMKRKRVAQQREVEPEPFVTPNIPARREKVPPSEATSTSGAGRSSGSVADSSSAAGMQEGAASIDERMRQMQIEIEGFRHQVRANRRGSLVSTAPPAYTDGERVEER</sequence>
<keyword evidence="4" id="KW-1185">Reference proteome</keyword>
<dbReference type="RefSeq" id="XP_037224765.1">
    <property type="nucleotide sequence ID" value="XM_037359670.1"/>
</dbReference>
<evidence type="ECO:0000256" key="1">
    <source>
        <dbReference type="SAM" id="MobiDB-lite"/>
    </source>
</evidence>
<comment type="caution">
    <text evidence="3">The sequence shown here is derived from an EMBL/GenBank/DDBJ whole genome shotgun (WGS) entry which is preliminary data.</text>
</comment>
<dbReference type="PANTHER" id="PTHR16861:SF4">
    <property type="entry name" value="SH3 DOMAIN PROTEIN (AFU_ORTHOLOGUE AFUA_1G13610)"/>
    <property type="match status" value="1"/>
</dbReference>
<name>A0A8H6T9Y5_9AGAR</name>
<proteinExistence type="predicted"/>
<dbReference type="Proteomes" id="UP000636479">
    <property type="component" value="Unassembled WGS sequence"/>
</dbReference>
<keyword evidence="2" id="KW-0812">Transmembrane</keyword>
<feature type="region of interest" description="Disordered" evidence="1">
    <location>
        <begin position="331"/>
        <end position="364"/>
    </location>
</feature>
<accession>A0A8H6T9Y5</accession>
<feature type="compositionally biased region" description="Low complexity" evidence="1">
    <location>
        <begin position="428"/>
        <end position="451"/>
    </location>
</feature>
<evidence type="ECO:0000313" key="3">
    <source>
        <dbReference type="EMBL" id="KAF7312657.1"/>
    </source>
</evidence>
<dbReference type="EMBL" id="JACAZF010000002">
    <property type="protein sequence ID" value="KAF7312657.1"/>
    <property type="molecule type" value="Genomic_DNA"/>
</dbReference>
<dbReference type="GeneID" id="59342186"/>
<evidence type="ECO:0000256" key="2">
    <source>
        <dbReference type="SAM" id="Phobius"/>
    </source>
</evidence>
<feature type="compositionally biased region" description="Low complexity" evidence="1">
    <location>
        <begin position="342"/>
        <end position="361"/>
    </location>
</feature>
<dbReference type="AlphaFoldDB" id="A0A8H6T9Y5"/>
<gene>
    <name evidence="3" type="ORF">MIND_00279900</name>
</gene>
<feature type="transmembrane region" description="Helical" evidence="2">
    <location>
        <begin position="371"/>
        <end position="394"/>
    </location>
</feature>
<reference evidence="3" key="1">
    <citation type="submission" date="2020-05" db="EMBL/GenBank/DDBJ databases">
        <title>Mycena genomes resolve the evolution of fungal bioluminescence.</title>
        <authorList>
            <person name="Tsai I.J."/>
        </authorList>
    </citation>
    <scope>NUCLEOTIDE SEQUENCE</scope>
    <source>
        <strain evidence="3">171206Taipei</strain>
    </source>
</reference>
<protein>
    <submittedName>
        <fullName evidence="3">Uncharacterized protein</fullName>
    </submittedName>
</protein>